<proteinExistence type="predicted"/>
<keyword evidence="1" id="KW-0472">Membrane</keyword>
<comment type="caution">
    <text evidence="2">The sequence shown here is derived from an EMBL/GenBank/DDBJ whole genome shotgun (WGS) entry which is preliminary data.</text>
</comment>
<dbReference type="Proteomes" id="UP000596977">
    <property type="component" value="Unassembled WGS sequence"/>
</dbReference>
<evidence type="ECO:0008006" key="4">
    <source>
        <dbReference type="Google" id="ProtNLM"/>
    </source>
</evidence>
<dbReference type="Gene3D" id="1.25.40.10">
    <property type="entry name" value="Tetratricopeptide repeat domain"/>
    <property type="match status" value="1"/>
</dbReference>
<dbReference type="SUPFAM" id="SSF48452">
    <property type="entry name" value="TPR-like"/>
    <property type="match status" value="1"/>
</dbReference>
<organism evidence="2 3">
    <name type="scientific">Pelagibacterium lentulum</name>
    <dbReference type="NCBI Taxonomy" id="2029865"/>
    <lineage>
        <taxon>Bacteria</taxon>
        <taxon>Pseudomonadati</taxon>
        <taxon>Pseudomonadota</taxon>
        <taxon>Alphaproteobacteria</taxon>
        <taxon>Hyphomicrobiales</taxon>
        <taxon>Devosiaceae</taxon>
        <taxon>Pelagibacterium</taxon>
    </lineage>
</organism>
<protein>
    <recommendedName>
        <fullName evidence="4">Adenylate cyclase</fullName>
    </recommendedName>
</protein>
<dbReference type="InterPro" id="IPR011990">
    <property type="entry name" value="TPR-like_helical_dom_sf"/>
</dbReference>
<sequence length="563" mass="61146">MRRSPQLGAFLAYVVEARLAGDAGAIKAYSIAVDVFGRAADFDPQRDPIVRVQARRLRALLAEFYQSGNAEAPIEIVLPIGGYVPEFRARMLEQLPPEQQPVAPIYQDGARAKQSVKPQTETGRPRAVWAVGILALAILILAGIYWTSLSERTGVAVPVAQPAMPFVIVEEFESLIDDRRGVPLVAGLAIELVTDLNQFPDLSARYGDTQAEVTQGDLALGQPIYMLSGVVRRTEQGVRYSVLLREHNSEAAFASVDVSVPLDNGNPQMSLDDVARMIAIRLGSPRGPLHAATRQWLASSTASDLVLEPYPCFIAAALFREQRLLIDATQVERCAEAGARGGDSESQALLALITADRGWRIGSDNEEGAALLAEGGRLADEAIRIEPISAFNWASRGFVALLGGDTLQAREYYSTAMQLNPAAVDMLADYAYVEAQIGNWQLANSLSALAFSVESDPPNFYYSVPALHALRDGDYRAAVEFGERMIEGLPDLGSAVLVSAGGHLRDNTVINAYLPRLLASNRFRRMGIMPALRYHILDTELLRVLSNGISHAGVPVDRLARPF</sequence>
<keyword evidence="3" id="KW-1185">Reference proteome</keyword>
<keyword evidence="1" id="KW-1133">Transmembrane helix</keyword>
<accession>A0A916RA49</accession>
<name>A0A916RA49_9HYPH</name>
<feature type="transmembrane region" description="Helical" evidence="1">
    <location>
        <begin position="127"/>
        <end position="146"/>
    </location>
</feature>
<evidence type="ECO:0000256" key="1">
    <source>
        <dbReference type="SAM" id="Phobius"/>
    </source>
</evidence>
<gene>
    <name evidence="2" type="ORF">GCM10011499_13240</name>
</gene>
<evidence type="ECO:0000313" key="3">
    <source>
        <dbReference type="Proteomes" id="UP000596977"/>
    </source>
</evidence>
<dbReference type="AlphaFoldDB" id="A0A916RA49"/>
<reference evidence="2 3" key="1">
    <citation type="journal article" date="2014" name="Int. J. Syst. Evol. Microbiol.">
        <title>Complete genome sequence of Corynebacterium casei LMG S-19264T (=DSM 44701T), isolated from a smear-ripened cheese.</title>
        <authorList>
            <consortium name="US DOE Joint Genome Institute (JGI-PGF)"/>
            <person name="Walter F."/>
            <person name="Albersmeier A."/>
            <person name="Kalinowski J."/>
            <person name="Ruckert C."/>
        </authorList>
    </citation>
    <scope>NUCLEOTIDE SEQUENCE [LARGE SCALE GENOMIC DNA]</scope>
    <source>
        <strain evidence="2 3">CGMCC 1.15896</strain>
    </source>
</reference>
<keyword evidence="1" id="KW-0812">Transmembrane</keyword>
<dbReference type="EMBL" id="BMKB01000002">
    <property type="protein sequence ID" value="GGA44906.1"/>
    <property type="molecule type" value="Genomic_DNA"/>
</dbReference>
<evidence type="ECO:0000313" key="2">
    <source>
        <dbReference type="EMBL" id="GGA44906.1"/>
    </source>
</evidence>